<protein>
    <submittedName>
        <fullName evidence="1">Uncharacterized protein</fullName>
    </submittedName>
</protein>
<accession>A0ABU4Z9F4</accession>
<dbReference type="Proteomes" id="UP001271249">
    <property type="component" value="Unassembled WGS sequence"/>
</dbReference>
<evidence type="ECO:0000313" key="2">
    <source>
        <dbReference type="Proteomes" id="UP001271249"/>
    </source>
</evidence>
<reference evidence="1 2" key="1">
    <citation type="submission" date="2023-08" db="EMBL/GenBank/DDBJ databases">
        <title>Implementing the SeqCode for naming new Mesorhizobium species isolated from Vachellia karroo root nodules.</title>
        <authorList>
            <person name="Van Lill M."/>
        </authorList>
    </citation>
    <scope>NUCLEOTIDE SEQUENCE [LARGE SCALE GENOMIC DNA]</scope>
    <source>
        <strain evidence="1 2">VK22B</strain>
    </source>
</reference>
<gene>
    <name evidence="1" type="ORF">RFN29_30605</name>
</gene>
<comment type="caution">
    <text evidence="1">The sequence shown here is derived from an EMBL/GenBank/DDBJ whole genome shotgun (WGS) entry which is preliminary data.</text>
</comment>
<proteinExistence type="predicted"/>
<name>A0ABU4Z9F4_9HYPH</name>
<dbReference type="RefSeq" id="WP_320229604.1">
    <property type="nucleotide sequence ID" value="NZ_JAVIJC010000046.1"/>
</dbReference>
<keyword evidence="2" id="KW-1185">Reference proteome</keyword>
<evidence type="ECO:0000313" key="1">
    <source>
        <dbReference type="EMBL" id="MDX8495898.1"/>
    </source>
</evidence>
<sequence>MPNLGFGLTAGGVPALRIAFDNATDLVNEPASNVGKFQFDSLNGTKLSYVYDIAEKGSYDSRYASGGGWNTNYWFFTTQGDWDHPYTSSNIGLTSKALIIWLTSGTGTQTKYVYKEWFPFGYMPIMEWRFIDPALAANTYTGPIINYSAFATSNGYVESFSGQRSLTAAHIDSNLYGSSGTREAYTQQVKSSSPNTTSRYLTSVFQLPARNDALPDYSSAPTSGQQVLLLNPTTARLALPGRDVSDSNADHYIFHEDKIPAKIMAAGDVNVAASGTANIACPMPITAFTYMDFMIRRQTDTEFWNPPYFDSIASDKSLQFTYLVDVANQRIVITNLKATAIVVRYVIFADSDQVPTTGGKKVLYKGNDGTRDFVQIKRPGSSDLAPNLNDIIVDTRLAYLPILAQGFLNWTSDFPTVISGSNLFKGERMATINVTNPSPKLKLFVKQGVVFDTRTQPVACRWGYHKVFTDASGWTGRCSADSTWAMVHSDESAVDFYMAGGNPQTANNSGGTTYNQYWDGSNHQSTALGLRYYVFGIPSSL</sequence>
<organism evidence="1 2">
    <name type="scientific">Mesorhizobium captivum</name>
    <dbReference type="NCBI Taxonomy" id="3072319"/>
    <lineage>
        <taxon>Bacteria</taxon>
        <taxon>Pseudomonadati</taxon>
        <taxon>Pseudomonadota</taxon>
        <taxon>Alphaproteobacteria</taxon>
        <taxon>Hyphomicrobiales</taxon>
        <taxon>Phyllobacteriaceae</taxon>
        <taxon>Mesorhizobium</taxon>
    </lineage>
</organism>
<dbReference type="EMBL" id="JAVIJC010000046">
    <property type="protein sequence ID" value="MDX8495898.1"/>
    <property type="molecule type" value="Genomic_DNA"/>
</dbReference>